<dbReference type="Gene3D" id="1.10.10.10">
    <property type="entry name" value="Winged helix-like DNA-binding domain superfamily/Winged helix DNA-binding domain"/>
    <property type="match status" value="1"/>
</dbReference>
<dbReference type="GO" id="GO:0032259">
    <property type="term" value="P:methylation"/>
    <property type="evidence" value="ECO:0007669"/>
    <property type="project" value="UniProtKB-KW"/>
</dbReference>
<dbReference type="PANTHER" id="PTHR45128">
    <property type="entry name" value="METHYLTRANSFERASE TYPE 11"/>
    <property type="match status" value="1"/>
</dbReference>
<dbReference type="InterPro" id="IPR025714">
    <property type="entry name" value="Methyltranfer_dom"/>
</dbReference>
<dbReference type="SUPFAM" id="SSF53335">
    <property type="entry name" value="S-adenosyl-L-methionine-dependent methyltransferases"/>
    <property type="match status" value="1"/>
</dbReference>
<feature type="domain" description="S-adenosylmethionine-dependent methyltransferase Rv2258c-like winged HTH" evidence="2">
    <location>
        <begin position="29"/>
        <end position="97"/>
    </location>
</feature>
<dbReference type="InterPro" id="IPR048711">
    <property type="entry name" value="WHD_Rv2258c"/>
</dbReference>
<evidence type="ECO:0000259" key="1">
    <source>
        <dbReference type="Pfam" id="PF13847"/>
    </source>
</evidence>
<dbReference type="GO" id="GO:0008168">
    <property type="term" value="F:methyltransferase activity"/>
    <property type="evidence" value="ECO:0007669"/>
    <property type="project" value="UniProtKB-KW"/>
</dbReference>
<dbReference type="Gene3D" id="3.40.50.150">
    <property type="entry name" value="Vaccinia Virus protein VP39"/>
    <property type="match status" value="1"/>
</dbReference>
<dbReference type="EMBL" id="UOEE01000253">
    <property type="protein sequence ID" value="VAV97957.1"/>
    <property type="molecule type" value="Genomic_DNA"/>
</dbReference>
<feature type="domain" description="Methyltransferase" evidence="1">
    <location>
        <begin position="174"/>
        <end position="285"/>
    </location>
</feature>
<protein>
    <submittedName>
        <fullName evidence="3">Methyltransferase type 12</fullName>
    </submittedName>
</protein>
<proteinExistence type="predicted"/>
<dbReference type="Pfam" id="PF13847">
    <property type="entry name" value="Methyltransf_31"/>
    <property type="match status" value="1"/>
</dbReference>
<dbReference type="InterPro" id="IPR029063">
    <property type="entry name" value="SAM-dependent_MTases_sf"/>
</dbReference>
<accession>A0A3B0RZV5</accession>
<dbReference type="InterPro" id="IPR053173">
    <property type="entry name" value="SAM-binding_MTase"/>
</dbReference>
<evidence type="ECO:0000313" key="3">
    <source>
        <dbReference type="EMBL" id="VAV97957.1"/>
    </source>
</evidence>
<name>A0A3B0RZV5_9ZZZZ</name>
<dbReference type="InterPro" id="IPR036388">
    <property type="entry name" value="WH-like_DNA-bd_sf"/>
</dbReference>
<keyword evidence="3" id="KW-0489">Methyltransferase</keyword>
<dbReference type="CDD" id="cd02440">
    <property type="entry name" value="AdoMet_MTases"/>
    <property type="match status" value="1"/>
</dbReference>
<dbReference type="AlphaFoldDB" id="A0A3B0RZV5"/>
<dbReference type="Pfam" id="PF21320">
    <property type="entry name" value="WHD_Rv2258c"/>
    <property type="match status" value="1"/>
</dbReference>
<gene>
    <name evidence="3" type="ORF">MNBD_ALPHA06-1070</name>
</gene>
<dbReference type="PANTHER" id="PTHR45128:SF2">
    <property type="entry name" value="METHYLTRANSFERASE DOMAIN-CONTAINING PROTEIN"/>
    <property type="match status" value="1"/>
</dbReference>
<sequence>MGDQVVNEDKFNQLFGKVLGDVGGAIGLLMAYMGDQAGVYKVMEEAGPSTSDVLAAKSGVNPRYLREWLSSNAAAGYVEYDATNDTFSLSPEQAALFAHEGEPTCMQGFFQAVVAQYEAHETAVDVFKTGRARPWSEHSACCFCGTDRFFRPGYAANLIQNWIPALDGVEAKLKAGAKIADIGCGLGSSTILMAQTYPNSTVHGFDFHGPSIEKAKEKAAEAGLKNIEFHEVAAKDFAGNGYDFACIFDALHDMGDPVGAAAHIRKSLKEDGTFMVVEPIAADNLGDNLNLLSSIFYGFSTTICVPTSKAQEVGLMLGAQAGEKRIADVLKKGGFSRVHRATETPTNMVLEARA</sequence>
<dbReference type="SUPFAM" id="SSF46785">
    <property type="entry name" value="Winged helix' DNA-binding domain"/>
    <property type="match status" value="1"/>
</dbReference>
<reference evidence="3" key="1">
    <citation type="submission" date="2018-06" db="EMBL/GenBank/DDBJ databases">
        <authorList>
            <person name="Zhirakovskaya E."/>
        </authorList>
    </citation>
    <scope>NUCLEOTIDE SEQUENCE</scope>
</reference>
<keyword evidence="3" id="KW-0808">Transferase</keyword>
<dbReference type="InterPro" id="IPR036390">
    <property type="entry name" value="WH_DNA-bd_sf"/>
</dbReference>
<organism evidence="3">
    <name type="scientific">hydrothermal vent metagenome</name>
    <dbReference type="NCBI Taxonomy" id="652676"/>
    <lineage>
        <taxon>unclassified sequences</taxon>
        <taxon>metagenomes</taxon>
        <taxon>ecological metagenomes</taxon>
    </lineage>
</organism>
<evidence type="ECO:0000259" key="2">
    <source>
        <dbReference type="Pfam" id="PF21320"/>
    </source>
</evidence>